<sequence>MEELRRKVKTGALNVVLTNEDDAEIGRFSFNPVDLNIIRRYEEVVANLEKMEVPEDATEKDILELSDRLEEQIDYLLNSKASKSVFAICNPLTLTESGDFFIENIIVEIADVIEQVTDQRIKKKQAKIKRATSKYHK</sequence>
<gene>
    <name evidence="1" type="ORF">ERS852425_02400</name>
</gene>
<reference evidence="1 2" key="1">
    <citation type="submission" date="2015-09" db="EMBL/GenBank/DDBJ databases">
        <authorList>
            <consortium name="Pathogen Informatics"/>
        </authorList>
    </citation>
    <scope>NUCLEOTIDE SEQUENCE [LARGE SCALE GENOMIC DNA]</scope>
    <source>
        <strain evidence="1 2">2789STDY5608868</strain>
    </source>
</reference>
<dbReference type="EMBL" id="CYXT01000019">
    <property type="protein sequence ID" value="CUN06622.1"/>
    <property type="molecule type" value="Genomic_DNA"/>
</dbReference>
<evidence type="ECO:0000313" key="2">
    <source>
        <dbReference type="Proteomes" id="UP000095598"/>
    </source>
</evidence>
<dbReference type="RefSeq" id="WP_055259182.1">
    <property type="nucleotide sequence ID" value="NZ_CYXT01000019.1"/>
</dbReference>
<protein>
    <submittedName>
        <fullName evidence="1">Uncharacterized protein</fullName>
    </submittedName>
</protein>
<name>A0A173TUL9_ANAHA</name>
<accession>A0A173TUL9</accession>
<evidence type="ECO:0000313" key="1">
    <source>
        <dbReference type="EMBL" id="CUN06622.1"/>
    </source>
</evidence>
<dbReference type="Proteomes" id="UP000095598">
    <property type="component" value="Unassembled WGS sequence"/>
</dbReference>
<proteinExistence type="predicted"/>
<dbReference type="AlphaFoldDB" id="A0A173TUL9"/>
<organism evidence="1 2">
    <name type="scientific">Anaerostipes hadrus</name>
    <dbReference type="NCBI Taxonomy" id="649756"/>
    <lineage>
        <taxon>Bacteria</taxon>
        <taxon>Bacillati</taxon>
        <taxon>Bacillota</taxon>
        <taxon>Clostridia</taxon>
        <taxon>Lachnospirales</taxon>
        <taxon>Lachnospiraceae</taxon>
        <taxon>Anaerostipes</taxon>
    </lineage>
</organism>